<feature type="region of interest" description="Disordered" evidence="1">
    <location>
        <begin position="1"/>
        <end position="22"/>
    </location>
</feature>
<feature type="compositionally biased region" description="Polar residues" evidence="1">
    <location>
        <begin position="276"/>
        <end position="307"/>
    </location>
</feature>
<feature type="compositionally biased region" description="Polar residues" evidence="1">
    <location>
        <begin position="168"/>
        <end position="177"/>
    </location>
</feature>
<dbReference type="EMBL" id="PEDP01000564">
    <property type="protein sequence ID" value="POS85559.1"/>
    <property type="molecule type" value="Genomic_DNA"/>
</dbReference>
<comment type="caution">
    <text evidence="2">The sequence shown here is derived from an EMBL/GenBank/DDBJ whole genome shotgun (WGS) entry which is preliminary data.</text>
</comment>
<proteinExistence type="predicted"/>
<reference evidence="2 3" key="1">
    <citation type="submission" date="2017-10" db="EMBL/GenBank/DDBJ databases">
        <title>Development of genomic resources for the powdery mildew, Erysiphe pulchra.</title>
        <authorList>
            <person name="Wadl P.A."/>
            <person name="Mack B.M."/>
            <person name="Moore G."/>
            <person name="Beltz S.B."/>
        </authorList>
    </citation>
    <scope>NUCLEOTIDE SEQUENCE [LARGE SCALE GENOMIC DNA]</scope>
    <source>
        <strain evidence="2">Cflorida</strain>
    </source>
</reference>
<dbReference type="OrthoDB" id="3357271at2759"/>
<evidence type="ECO:0000256" key="1">
    <source>
        <dbReference type="SAM" id="MobiDB-lite"/>
    </source>
</evidence>
<name>A0A2S4PU58_9PEZI</name>
<feature type="compositionally biased region" description="Basic and acidic residues" evidence="1">
    <location>
        <begin position="91"/>
        <end position="104"/>
    </location>
</feature>
<sequence>MSSLKDFAKNKLRPVTDGGASIKDKWRDDFKGLNQVAGWIGKGKDQNITHHAPRPLQSLRNPATFGPPPRKVIDDHQKTLRDDSFSEESPTADKLEANDAEQRVRMLLPPPTPHRPSSKPNHEAQEVSRTIKVKPNIPPRLPPREKSTSVPLLPSKTQTSLEEKIIKLSTSNFTKASNEPRSEFNRASELEKKSKSSSHEEFNCYSRTSSPLHATASTNSPGTSFSQKKAAIKTISSLRNDPSSVSFSEAKEAASTANNFRERHGDQVKSGWNLANKANNQYGISQKLGSPQNFSSSNNEKSVNYRIQDSLKDTLVKKRPPPPPPPLSQTNLLGTRLSTKSSAPMIPITTKPNWNLK</sequence>
<keyword evidence="3" id="KW-1185">Reference proteome</keyword>
<feature type="compositionally biased region" description="Polar residues" evidence="1">
    <location>
        <begin position="205"/>
        <end position="227"/>
    </location>
</feature>
<dbReference type="Proteomes" id="UP000237438">
    <property type="component" value="Unassembled WGS sequence"/>
</dbReference>
<feature type="compositionally biased region" description="Basic and acidic residues" evidence="1">
    <location>
        <begin position="71"/>
        <end position="84"/>
    </location>
</feature>
<feature type="compositionally biased region" description="Polar residues" evidence="1">
    <location>
        <begin position="234"/>
        <end position="247"/>
    </location>
</feature>
<evidence type="ECO:0000313" key="2">
    <source>
        <dbReference type="EMBL" id="POS85559.1"/>
    </source>
</evidence>
<dbReference type="AlphaFoldDB" id="A0A2S4PU58"/>
<dbReference type="STRING" id="225359.A0A2S4PU58"/>
<accession>A0A2S4PU58</accession>
<protein>
    <submittedName>
        <fullName evidence="2">Uncharacterized protein</fullName>
    </submittedName>
</protein>
<feature type="compositionally biased region" description="Basic and acidic residues" evidence="1">
    <location>
        <begin position="178"/>
        <end position="202"/>
    </location>
</feature>
<evidence type="ECO:0000313" key="3">
    <source>
        <dbReference type="Proteomes" id="UP000237438"/>
    </source>
</evidence>
<feature type="compositionally biased region" description="Polar residues" evidence="1">
    <location>
        <begin position="328"/>
        <end position="342"/>
    </location>
</feature>
<gene>
    <name evidence="2" type="ORF">EPUL_002821</name>
</gene>
<feature type="region of interest" description="Disordered" evidence="1">
    <location>
        <begin position="41"/>
        <end position="357"/>
    </location>
</feature>
<organism evidence="2 3">
    <name type="scientific">Erysiphe pulchra</name>
    <dbReference type="NCBI Taxonomy" id="225359"/>
    <lineage>
        <taxon>Eukaryota</taxon>
        <taxon>Fungi</taxon>
        <taxon>Dikarya</taxon>
        <taxon>Ascomycota</taxon>
        <taxon>Pezizomycotina</taxon>
        <taxon>Leotiomycetes</taxon>
        <taxon>Erysiphales</taxon>
        <taxon>Erysiphaceae</taxon>
        <taxon>Erysiphe</taxon>
    </lineage>
</organism>